<dbReference type="GeneID" id="40234511"/>
<gene>
    <name evidence="1" type="primary">91</name>
    <name evidence="1" type="ORF">MRGORDO_91</name>
</gene>
<evidence type="ECO:0000313" key="1">
    <source>
        <dbReference type="EMBL" id="AEJ92927.1"/>
    </source>
</evidence>
<dbReference type="RefSeq" id="YP_009637806.1">
    <property type="nucleotide sequence ID" value="NC_042329.1"/>
</dbReference>
<accession>G1DTY0</accession>
<evidence type="ECO:0000313" key="2">
    <source>
        <dbReference type="Proteomes" id="UP000008400"/>
    </source>
</evidence>
<proteinExistence type="predicted"/>
<dbReference type="EMBL" id="JN020140">
    <property type="protein sequence ID" value="AEJ92927.1"/>
    <property type="molecule type" value="Genomic_DNA"/>
</dbReference>
<keyword evidence="2" id="KW-1185">Reference proteome</keyword>
<dbReference type="OrthoDB" id="23429at10239"/>
<reference evidence="1 2" key="1">
    <citation type="journal article" date="2012" name="J. Virol.">
        <title>Complete Genome Sequences of 138 Mycobacteriophages.</title>
        <authorList>
            <consortium name="the Science Education Alliance Phage Hunters Advancing Genomics and Evolutionary Science Program"/>
            <consortium name="the KwaZulu-Natal Research Institute for Tuberculosis and HIV Mycobacterial Genetics Course Students"/>
            <consortium name="the Phage Hunters Integrating Research and Education Program"/>
            <person name="Hatfull G.F."/>
        </authorList>
    </citation>
    <scope>NUCLEOTIDE SEQUENCE [LARGE SCALE GENOMIC DNA]</scope>
</reference>
<name>G1DTY0_9CAUD</name>
<sequence length="154" mass="16982">MHTRYMTAALIIISFIPVVLAAIAGLLRGPVDFASSVARQLGIETLLSAYDERRKGFSEREAGDFLDLEDLNLARSSEPQSPVPPVISIPPIVRWPGLDAVVDAEVSHEDLAAHITATRIAWLELLRRGETTVPTVSDEIARDLLSDYHITRKK</sequence>
<dbReference type="Proteomes" id="UP000008400">
    <property type="component" value="Segment"/>
</dbReference>
<protein>
    <submittedName>
        <fullName evidence="1">Uncharacterized protein</fullName>
    </submittedName>
</protein>
<organism evidence="1 2">
    <name type="scientific">Mycobacterium phage MrGordo</name>
    <dbReference type="NCBI Taxonomy" id="2847995"/>
    <lineage>
        <taxon>Viruses</taxon>
        <taxon>Duplodnaviria</taxon>
        <taxon>Heunggongvirae</taxon>
        <taxon>Uroviricota</taxon>
        <taxon>Caudoviricetes</taxon>
        <taxon>Fromanvirus</taxon>
        <taxon>Fromanvirus mrgordo</taxon>
    </lineage>
</organism>